<dbReference type="GO" id="GO:0003677">
    <property type="term" value="F:DNA binding"/>
    <property type="evidence" value="ECO:0007669"/>
    <property type="project" value="UniProtKB-KW"/>
</dbReference>
<dbReference type="InterPro" id="IPR015927">
    <property type="entry name" value="Peptidase_S24_S26A/B/C"/>
</dbReference>
<dbReference type="AlphaFoldDB" id="A0A7J0BQU7"/>
<dbReference type="InterPro" id="IPR001387">
    <property type="entry name" value="Cro/C1-type_HTH"/>
</dbReference>
<dbReference type="CDD" id="cd06529">
    <property type="entry name" value="S24_LexA-like"/>
    <property type="match status" value="1"/>
</dbReference>
<evidence type="ECO:0000313" key="8">
    <source>
        <dbReference type="Proteomes" id="UP000503820"/>
    </source>
</evidence>
<evidence type="ECO:0000259" key="5">
    <source>
        <dbReference type="Pfam" id="PF00717"/>
    </source>
</evidence>
<organism evidence="7 8">
    <name type="scientific">Desulfovibrio psychrotolerans</name>
    <dbReference type="NCBI Taxonomy" id="415242"/>
    <lineage>
        <taxon>Bacteria</taxon>
        <taxon>Pseudomonadati</taxon>
        <taxon>Thermodesulfobacteriota</taxon>
        <taxon>Desulfovibrionia</taxon>
        <taxon>Desulfovibrionales</taxon>
        <taxon>Desulfovibrionaceae</taxon>
        <taxon>Desulfovibrio</taxon>
    </lineage>
</organism>
<dbReference type="Gene3D" id="1.10.260.40">
    <property type="entry name" value="lambda repressor-like DNA-binding domains"/>
    <property type="match status" value="1"/>
</dbReference>
<accession>A0A7J0BQU7</accession>
<protein>
    <submittedName>
        <fullName evidence="7">Cro/Cl family transcriptional regulator</fullName>
    </submittedName>
</protein>
<dbReference type="Pfam" id="PF00717">
    <property type="entry name" value="Peptidase_S24"/>
    <property type="match status" value="1"/>
</dbReference>
<dbReference type="Pfam" id="PF07022">
    <property type="entry name" value="Phage_CI_repr"/>
    <property type="match status" value="1"/>
</dbReference>
<dbReference type="GO" id="GO:0045892">
    <property type="term" value="P:negative regulation of DNA-templated transcription"/>
    <property type="evidence" value="ECO:0007669"/>
    <property type="project" value="InterPro"/>
</dbReference>
<name>A0A7J0BQU7_9BACT</name>
<dbReference type="RefSeq" id="WP_174408212.1">
    <property type="nucleotide sequence ID" value="NZ_BLVP01000001.1"/>
</dbReference>
<feature type="region of interest" description="Disordered" evidence="4">
    <location>
        <begin position="73"/>
        <end position="96"/>
    </location>
</feature>
<sequence length="248" mass="27428">MAPIDFHAFFRRLAKATDIQSQQDLAKALGVNRSAITQAKRRNAIPQKWVLALSRQCILNADWLEFGTGPMRPVHNGAPTQDDASPVSPLPSGSSAARMIAADTETAARPVFSVFPVPKVHARLCAGGGSFEVEAAVADHHIFREDWLARKGKPGSMVLMDVFGNSMEPEIREGDMVLVDQSQRDIYAGSIYAVGFEDAVMVKRLERKPGEVLLHSDNPDYSPVTIRGDELETFRVIGRIVWISREYR</sequence>
<feature type="domain" description="Peptidase S24/S26A/S26B/S26C" evidence="5">
    <location>
        <begin position="122"/>
        <end position="241"/>
    </location>
</feature>
<evidence type="ECO:0000256" key="3">
    <source>
        <dbReference type="ARBA" id="ARBA00023163"/>
    </source>
</evidence>
<dbReference type="SUPFAM" id="SSF51306">
    <property type="entry name" value="LexA/Signal peptidase"/>
    <property type="match status" value="1"/>
</dbReference>
<dbReference type="PANTHER" id="PTHR40661">
    <property type="match status" value="1"/>
</dbReference>
<keyword evidence="3" id="KW-0804">Transcription</keyword>
<dbReference type="Proteomes" id="UP000503820">
    <property type="component" value="Unassembled WGS sequence"/>
</dbReference>
<keyword evidence="8" id="KW-1185">Reference proteome</keyword>
<dbReference type="InterPro" id="IPR036286">
    <property type="entry name" value="LexA/Signal_pep-like_sf"/>
</dbReference>
<dbReference type="PANTHER" id="PTHR40661:SF3">
    <property type="entry name" value="FELS-1 PROPHAGE TRANSCRIPTIONAL REGULATOR"/>
    <property type="match status" value="1"/>
</dbReference>
<dbReference type="CDD" id="cd00093">
    <property type="entry name" value="HTH_XRE"/>
    <property type="match status" value="1"/>
</dbReference>
<evidence type="ECO:0000256" key="4">
    <source>
        <dbReference type="SAM" id="MobiDB-lite"/>
    </source>
</evidence>
<dbReference type="InterPro" id="IPR010744">
    <property type="entry name" value="Phage_CI_N"/>
</dbReference>
<proteinExistence type="predicted"/>
<comment type="caution">
    <text evidence="7">The sequence shown here is derived from an EMBL/GenBank/DDBJ whole genome shotgun (WGS) entry which is preliminary data.</text>
</comment>
<evidence type="ECO:0000256" key="2">
    <source>
        <dbReference type="ARBA" id="ARBA00023125"/>
    </source>
</evidence>
<reference evidence="7 8" key="1">
    <citation type="submission" date="2020-05" db="EMBL/GenBank/DDBJ databases">
        <title>Draft genome sequence of Desulfovibrio psychrotolerans JS1T.</title>
        <authorList>
            <person name="Ueno A."/>
            <person name="Tamazawa S."/>
            <person name="Tamamura S."/>
            <person name="Murakami T."/>
            <person name="Kiyama T."/>
            <person name="Inomata H."/>
            <person name="Amano Y."/>
            <person name="Miyakawa K."/>
            <person name="Tamaki H."/>
            <person name="Naganuma T."/>
            <person name="Kaneko K."/>
        </authorList>
    </citation>
    <scope>NUCLEOTIDE SEQUENCE [LARGE SCALE GENOMIC DNA]</scope>
    <source>
        <strain evidence="7 8">JS1</strain>
    </source>
</reference>
<feature type="domain" description="Bacteriophage CI repressor N-terminal" evidence="6">
    <location>
        <begin position="9"/>
        <end position="72"/>
    </location>
</feature>
<keyword evidence="2" id="KW-0238">DNA-binding</keyword>
<dbReference type="EMBL" id="BLVP01000001">
    <property type="protein sequence ID" value="GFM35495.1"/>
    <property type="molecule type" value="Genomic_DNA"/>
</dbReference>
<dbReference type="InterPro" id="IPR039418">
    <property type="entry name" value="LexA-like"/>
</dbReference>
<evidence type="ECO:0000313" key="7">
    <source>
        <dbReference type="EMBL" id="GFM35495.1"/>
    </source>
</evidence>
<keyword evidence="1" id="KW-0805">Transcription regulation</keyword>
<evidence type="ECO:0000259" key="6">
    <source>
        <dbReference type="Pfam" id="PF07022"/>
    </source>
</evidence>
<dbReference type="InterPro" id="IPR010982">
    <property type="entry name" value="Lambda_DNA-bd_dom_sf"/>
</dbReference>
<dbReference type="Gene3D" id="2.10.109.10">
    <property type="entry name" value="Umud Fragment, subunit A"/>
    <property type="match status" value="1"/>
</dbReference>
<evidence type="ECO:0000256" key="1">
    <source>
        <dbReference type="ARBA" id="ARBA00023015"/>
    </source>
</evidence>
<gene>
    <name evidence="7" type="ORF">DSM19430T_01790</name>
</gene>